<dbReference type="EC" id="2.2.1.1" evidence="3 10"/>
<evidence type="ECO:0000256" key="8">
    <source>
        <dbReference type="ARBA" id="ARBA00023052"/>
    </source>
</evidence>
<dbReference type="InterPro" id="IPR005474">
    <property type="entry name" value="Transketolase_N"/>
</dbReference>
<dbReference type="Pfam" id="PF22613">
    <property type="entry name" value="Transketolase_C_1"/>
    <property type="match status" value="1"/>
</dbReference>
<feature type="binding site" evidence="12">
    <location>
        <position position="29"/>
    </location>
    <ligand>
        <name>substrate</name>
    </ligand>
</feature>
<dbReference type="Gene3D" id="3.40.50.970">
    <property type="match status" value="2"/>
</dbReference>
<feature type="binding site" evidence="13">
    <location>
        <position position="259"/>
    </location>
    <ligand>
        <name>thiamine diphosphate</name>
        <dbReference type="ChEBI" id="CHEBI:58937"/>
    </ligand>
</feature>
<dbReference type="FunFam" id="3.40.50.970:FF:000003">
    <property type="entry name" value="Transketolase"/>
    <property type="match status" value="1"/>
</dbReference>
<dbReference type="InterPro" id="IPR020826">
    <property type="entry name" value="Transketolase_BS"/>
</dbReference>
<dbReference type="NCBIfam" id="TIGR00232">
    <property type="entry name" value="tktlase_bact"/>
    <property type="match status" value="1"/>
</dbReference>
<dbReference type="Gene3D" id="3.40.50.920">
    <property type="match status" value="1"/>
</dbReference>
<dbReference type="InterPro" id="IPR009014">
    <property type="entry name" value="Transketo_C/PFOR_II"/>
</dbReference>
<evidence type="ECO:0000256" key="15">
    <source>
        <dbReference type="PIRSR" id="PIRSR605478-5"/>
    </source>
</evidence>
<evidence type="ECO:0000256" key="10">
    <source>
        <dbReference type="NCBIfam" id="TIGR00232"/>
    </source>
</evidence>
<evidence type="ECO:0000256" key="16">
    <source>
        <dbReference type="RuleBase" id="RU004996"/>
    </source>
</evidence>
<feature type="binding site" evidence="12">
    <location>
        <position position="381"/>
    </location>
    <ligand>
        <name>substrate</name>
    </ligand>
</feature>
<dbReference type="GO" id="GO:0005829">
    <property type="term" value="C:cytosol"/>
    <property type="evidence" value="ECO:0007669"/>
    <property type="project" value="TreeGrafter"/>
</dbReference>
<dbReference type="FunFam" id="3.40.50.970:FF:000004">
    <property type="entry name" value="Transketolase"/>
    <property type="match status" value="1"/>
</dbReference>
<keyword evidence="7 14" id="KW-0460">Magnesium</keyword>
<feature type="site" description="Important for catalytic activity" evidence="15">
    <location>
        <position position="29"/>
    </location>
</feature>
<evidence type="ECO:0000313" key="20">
    <source>
        <dbReference type="Proteomes" id="UP000289708"/>
    </source>
</evidence>
<evidence type="ECO:0000256" key="14">
    <source>
        <dbReference type="PIRSR" id="PIRSR605478-4"/>
    </source>
</evidence>
<evidence type="ECO:0000256" key="3">
    <source>
        <dbReference type="ARBA" id="ARBA00013152"/>
    </source>
</evidence>
<organism evidence="19 20">
    <name type="scientific">Hansschlegelia zhihuaiae</name>
    <dbReference type="NCBI Taxonomy" id="405005"/>
    <lineage>
        <taxon>Bacteria</taxon>
        <taxon>Pseudomonadati</taxon>
        <taxon>Pseudomonadota</taxon>
        <taxon>Alphaproteobacteria</taxon>
        <taxon>Hyphomicrobiales</taxon>
        <taxon>Methylopilaceae</taxon>
        <taxon>Hansschlegelia</taxon>
    </lineage>
</organism>
<evidence type="ECO:0000256" key="11">
    <source>
        <dbReference type="PIRSR" id="PIRSR605478-1"/>
    </source>
</evidence>
<feature type="binding site" evidence="13">
    <location>
        <position position="185"/>
    </location>
    <ligand>
        <name>thiamine diphosphate</name>
        <dbReference type="ChEBI" id="CHEBI:58937"/>
    </ligand>
</feature>
<evidence type="ECO:0000256" key="1">
    <source>
        <dbReference type="ARBA" id="ARBA00007131"/>
    </source>
</evidence>
<feature type="binding site" evidence="12">
    <location>
        <position position="259"/>
    </location>
    <ligand>
        <name>substrate</name>
    </ligand>
</feature>
<dbReference type="InterPro" id="IPR029061">
    <property type="entry name" value="THDP-binding"/>
</dbReference>
<dbReference type="InterPro" id="IPR033247">
    <property type="entry name" value="Transketolase_fam"/>
</dbReference>
<keyword evidence="4 16" id="KW-0808">Transferase</keyword>
<dbReference type="InterPro" id="IPR055152">
    <property type="entry name" value="Transketolase-like_C_2"/>
</dbReference>
<feature type="binding site" evidence="12">
    <location>
        <position position="470"/>
    </location>
    <ligand>
        <name>substrate</name>
    </ligand>
</feature>
<dbReference type="OrthoDB" id="8732661at2"/>
<dbReference type="SUPFAM" id="SSF52922">
    <property type="entry name" value="TK C-terminal domain-like"/>
    <property type="match status" value="1"/>
</dbReference>
<keyword evidence="5 14" id="KW-0479">Metal-binding</keyword>
<feature type="binding site" evidence="14">
    <location>
        <position position="185"/>
    </location>
    <ligand>
        <name>Mg(2+)</name>
        <dbReference type="ChEBI" id="CHEBI:18420"/>
    </ligand>
</feature>
<feature type="binding site" evidence="13">
    <location>
        <begin position="118"/>
        <end position="120"/>
    </location>
    <ligand>
        <name>thiamine diphosphate</name>
        <dbReference type="ChEBI" id="CHEBI:58937"/>
    </ligand>
</feature>
<dbReference type="InterPro" id="IPR005478">
    <property type="entry name" value="Transketolase_bac-like"/>
</dbReference>
<evidence type="ECO:0000256" key="9">
    <source>
        <dbReference type="ARBA" id="ARBA00049473"/>
    </source>
</evidence>
<comment type="function">
    <text evidence="16">Catalyzes the transfer of a two-carbon ketol group from a ketose donor to an aldose acceptor, via a covalent intermediate with the cofactor thiamine pyrophosphate.</text>
</comment>
<reference evidence="19 20" key="1">
    <citation type="submission" date="2018-12" db="EMBL/GenBank/DDBJ databases">
        <title>bacterium Hansschlegelia zhihuaiae S113.</title>
        <authorList>
            <person name="He J."/>
        </authorList>
    </citation>
    <scope>NUCLEOTIDE SEQUENCE [LARGE SCALE GENOMIC DNA]</scope>
    <source>
        <strain evidence="19 20">S 113</strain>
    </source>
</reference>
<dbReference type="EMBL" id="RYFI01000008">
    <property type="protein sequence ID" value="RXF73475.1"/>
    <property type="molecule type" value="Genomic_DNA"/>
</dbReference>
<dbReference type="PANTHER" id="PTHR43522:SF2">
    <property type="entry name" value="TRANSKETOLASE 1-RELATED"/>
    <property type="match status" value="1"/>
</dbReference>
<dbReference type="CDD" id="cd02012">
    <property type="entry name" value="TPP_TK"/>
    <property type="match status" value="1"/>
</dbReference>
<feature type="binding site" evidence="13">
    <location>
        <position position="434"/>
    </location>
    <ligand>
        <name>thiamine diphosphate</name>
        <dbReference type="ChEBI" id="CHEBI:58937"/>
    </ligand>
</feature>
<feature type="binding site" evidence="12">
    <location>
        <position position="466"/>
    </location>
    <ligand>
        <name>substrate</name>
    </ligand>
</feature>
<feature type="binding site" evidence="13">
    <location>
        <position position="156"/>
    </location>
    <ligand>
        <name>thiamine diphosphate</name>
        <dbReference type="ChEBI" id="CHEBI:58937"/>
    </ligand>
</feature>
<feature type="binding site" evidence="13">
    <location>
        <position position="69"/>
    </location>
    <ligand>
        <name>thiamine diphosphate</name>
        <dbReference type="ChEBI" id="CHEBI:58937"/>
    </ligand>
</feature>
<feature type="binding site" evidence="14">
    <location>
        <position position="187"/>
    </location>
    <ligand>
        <name>Mg(2+)</name>
        <dbReference type="ChEBI" id="CHEBI:18420"/>
    </ligand>
</feature>
<feature type="binding site" evidence="12">
    <location>
        <position position="458"/>
    </location>
    <ligand>
        <name>substrate</name>
    </ligand>
</feature>
<evidence type="ECO:0000256" key="5">
    <source>
        <dbReference type="ARBA" id="ARBA00022723"/>
    </source>
</evidence>
<evidence type="ECO:0000313" key="19">
    <source>
        <dbReference type="EMBL" id="RXF73475.1"/>
    </source>
</evidence>
<keyword evidence="8 13" id="KW-0786">Thiamine pyrophosphate</keyword>
<sequence>MTDAQTTRRMANAIRALAMDAVEKANSGHPGMPMGMADVATVLFTKILKYDATDPYWIDRDRFILSAGHGSMLLYSLLHLTGSKEMTIEELKNFRQVGSRTPGHPERGHTESVETTTGPLGAGISNAVGMALAERILAAQYPTVFDHRTFALCSDGDLMEGVSQEAIAIAGHYRLSKLVFLYDDNSISIDGDTSLSDSVDQVARFKACGWNAVRVDGHDADAVEAAIKATEGSDKPTLIACKTTIGFGAPKKAGTEKAHGSPLGAEEIEGARKALGWDYPPFEIPDDLRKLWLEAGKRGQAARKEWEKRFDALDDAVRSDLERRLHADLPDEFATAMAEHKAKLLAEPKEIATRKAGEAALTVVKATLPELVSGSADLTPSNNTLTKNMKVITPTDFGGDFMHWGVREHGMAGAVNGLAIHGGIFPVGSTFLVFSDYCRPALRLAALMKIRIVHVFTHDSIGVGEDGPTHQPVEHLAALRAIPNLNVFRPCDAIETTEAWEIAAASKQRPSVFALTRQNLPQARTDASQNLTAKGAYEIAAADGPAEVSLFASGSEVSLALEAKKALDAAGVKTRVVSVPCFELFFDQPGAYRAEVIGTAPVKIAVEAAIRQGWDAIVGSDGGFVGMSSFGESGPYKAVYEKFGVTADAVAALAREMRSTAA</sequence>
<comment type="catalytic activity">
    <reaction evidence="9 16">
        <text>D-sedoheptulose 7-phosphate + D-glyceraldehyde 3-phosphate = aldehydo-D-ribose 5-phosphate + D-xylulose 5-phosphate</text>
        <dbReference type="Rhea" id="RHEA:10508"/>
        <dbReference type="ChEBI" id="CHEBI:57483"/>
        <dbReference type="ChEBI" id="CHEBI:57737"/>
        <dbReference type="ChEBI" id="CHEBI:58273"/>
        <dbReference type="ChEBI" id="CHEBI:59776"/>
        <dbReference type="EC" id="2.2.1.1"/>
    </reaction>
</comment>
<dbReference type="InterPro" id="IPR049557">
    <property type="entry name" value="Transketolase_CS"/>
</dbReference>
<feature type="binding site" evidence="12">
    <location>
        <position position="517"/>
    </location>
    <ligand>
        <name>substrate</name>
    </ligand>
</feature>
<dbReference type="GO" id="GO:0004802">
    <property type="term" value="F:transketolase activity"/>
    <property type="evidence" value="ECO:0007669"/>
    <property type="project" value="UniProtKB-UniRule"/>
</dbReference>
<feature type="domain" description="Transketolase-like pyrimidine-binding" evidence="18">
    <location>
        <begin position="351"/>
        <end position="522"/>
    </location>
</feature>
<gene>
    <name evidence="19" type="primary">tkt</name>
    <name evidence="19" type="ORF">EK403_09755</name>
</gene>
<comment type="cofactor">
    <cofactor evidence="16">
        <name>Mg(2+)</name>
        <dbReference type="ChEBI" id="CHEBI:18420"/>
    </cofactor>
    <cofactor evidence="16">
        <name>Ca(2+)</name>
        <dbReference type="ChEBI" id="CHEBI:29108"/>
    </cofactor>
    <cofactor evidence="16">
        <name>Mn(2+)</name>
        <dbReference type="ChEBI" id="CHEBI:29035"/>
    </cofactor>
    <cofactor evidence="16">
        <name>Co(2+)</name>
        <dbReference type="ChEBI" id="CHEBI:48828"/>
    </cofactor>
    <text evidence="16">Binds 1 Mg(2+) ion per subunit. Can also utilize other divalent metal cations, such as Ca(2+), Mn(2+) and Co(2+).</text>
</comment>
<evidence type="ECO:0000256" key="7">
    <source>
        <dbReference type="ARBA" id="ARBA00022842"/>
    </source>
</evidence>
<comment type="cofactor">
    <cofactor evidence="14">
        <name>Mg(2+)</name>
        <dbReference type="ChEBI" id="CHEBI:18420"/>
    </cofactor>
    <text evidence="14">Binds 1 Mg(2+) ion per subunit. Can also utilize other divalent metal cations, such as Ca(2+), Mn(2+) and Co(2+).</text>
</comment>
<evidence type="ECO:0000256" key="6">
    <source>
        <dbReference type="ARBA" id="ARBA00022837"/>
    </source>
</evidence>
<proteinExistence type="inferred from homology"/>
<evidence type="ECO:0000256" key="4">
    <source>
        <dbReference type="ARBA" id="ARBA00022679"/>
    </source>
</evidence>
<protein>
    <recommendedName>
        <fullName evidence="3 10">Transketolase</fullName>
        <ecNumber evidence="3 10">2.2.1.1</ecNumber>
    </recommendedName>
</protein>
<dbReference type="CDD" id="cd07033">
    <property type="entry name" value="TPP_PYR_DXS_TK_like"/>
    <property type="match status" value="1"/>
</dbReference>
<evidence type="ECO:0000256" key="2">
    <source>
        <dbReference type="ARBA" id="ARBA00011738"/>
    </source>
</evidence>
<dbReference type="InterPro" id="IPR005475">
    <property type="entry name" value="Transketolase-like_Pyr-bd"/>
</dbReference>
<feature type="active site" description="Proton donor" evidence="11">
    <location>
        <position position="408"/>
    </location>
</feature>
<dbReference type="RefSeq" id="WP_128777306.1">
    <property type="nucleotide sequence ID" value="NZ_RYFI01000008.1"/>
</dbReference>
<dbReference type="Pfam" id="PF00456">
    <property type="entry name" value="Transketolase_N"/>
    <property type="match status" value="1"/>
</dbReference>
<dbReference type="Proteomes" id="UP000289708">
    <property type="component" value="Unassembled WGS sequence"/>
</dbReference>
<name>A0A4Q0MJ63_9HYPH</name>
<evidence type="ECO:0000256" key="12">
    <source>
        <dbReference type="PIRSR" id="PIRSR605478-2"/>
    </source>
</evidence>
<dbReference type="GO" id="GO:0046872">
    <property type="term" value="F:metal ion binding"/>
    <property type="evidence" value="ECO:0007669"/>
    <property type="project" value="UniProtKB-KW"/>
</dbReference>
<dbReference type="SUPFAM" id="SSF52518">
    <property type="entry name" value="Thiamin diphosphate-binding fold (THDP-binding)"/>
    <property type="match status" value="2"/>
</dbReference>
<feature type="binding site" evidence="12">
    <location>
        <position position="354"/>
    </location>
    <ligand>
        <name>substrate</name>
    </ligand>
</feature>
<keyword evidence="20" id="KW-1185">Reference proteome</keyword>
<comment type="subunit">
    <text evidence="2 16">Homodimer.</text>
</comment>
<comment type="caution">
    <text evidence="19">The sequence shown here is derived from an EMBL/GenBank/DDBJ whole genome shotgun (WGS) entry which is preliminary data.</text>
</comment>
<dbReference type="GO" id="GO:0006098">
    <property type="term" value="P:pentose-phosphate shunt"/>
    <property type="evidence" value="ECO:0007669"/>
    <property type="project" value="TreeGrafter"/>
</dbReference>
<accession>A0A4Q0MJ63</accession>
<feature type="binding site" evidence="14">
    <location>
        <position position="155"/>
    </location>
    <ligand>
        <name>Mg(2+)</name>
        <dbReference type="ChEBI" id="CHEBI:18420"/>
    </ligand>
</feature>
<feature type="site" description="Important for catalytic activity" evidence="15">
    <location>
        <position position="259"/>
    </location>
</feature>
<feature type="compositionally biased region" description="Basic and acidic residues" evidence="17">
    <location>
        <begin position="103"/>
        <end position="112"/>
    </location>
</feature>
<keyword evidence="6 16" id="KW-0106">Calcium</keyword>
<comment type="similarity">
    <text evidence="1 16">Belongs to the transketolase family.</text>
</comment>
<dbReference type="Pfam" id="PF02779">
    <property type="entry name" value="Transket_pyr"/>
    <property type="match status" value="1"/>
</dbReference>
<dbReference type="AlphaFoldDB" id="A0A4Q0MJ63"/>
<evidence type="ECO:0000256" key="13">
    <source>
        <dbReference type="PIRSR" id="PIRSR605478-3"/>
    </source>
</evidence>
<dbReference type="SMART" id="SM00861">
    <property type="entry name" value="Transket_pyr"/>
    <property type="match status" value="1"/>
</dbReference>
<evidence type="ECO:0000259" key="18">
    <source>
        <dbReference type="SMART" id="SM00861"/>
    </source>
</evidence>
<dbReference type="PROSITE" id="PS00801">
    <property type="entry name" value="TRANSKETOLASE_1"/>
    <property type="match status" value="1"/>
</dbReference>
<dbReference type="PANTHER" id="PTHR43522">
    <property type="entry name" value="TRANSKETOLASE"/>
    <property type="match status" value="1"/>
</dbReference>
<feature type="region of interest" description="Disordered" evidence="17">
    <location>
        <begin position="96"/>
        <end position="118"/>
    </location>
</feature>
<dbReference type="PROSITE" id="PS00802">
    <property type="entry name" value="TRANSKETOLASE_2"/>
    <property type="match status" value="1"/>
</dbReference>
<comment type="cofactor">
    <cofactor evidence="13">
        <name>thiamine diphosphate</name>
        <dbReference type="ChEBI" id="CHEBI:58937"/>
    </cofactor>
    <text evidence="13">Binds 1 thiamine pyrophosphate per subunit. During the reaction, the substrate forms a covalent intermediate with the cofactor.</text>
</comment>
<evidence type="ECO:0000256" key="17">
    <source>
        <dbReference type="SAM" id="MobiDB-lite"/>
    </source>
</evidence>